<dbReference type="KEGG" id="awe:JG540_02225"/>
<reference evidence="2 3" key="1">
    <citation type="submission" date="2020-12" db="EMBL/GenBank/DDBJ databases">
        <authorList>
            <person name="Zhou J."/>
        </authorList>
    </citation>
    <scope>NUCLEOTIDE SEQUENCE [LARGE SCALE GENOMIC DNA]</scope>
    <source>
        <strain evidence="2 3">CCUG 61299</strain>
    </source>
</reference>
<dbReference type="EMBL" id="CP066802">
    <property type="protein sequence ID" value="QQM67719.1"/>
    <property type="molecule type" value="Genomic_DNA"/>
</dbReference>
<dbReference type="Proteomes" id="UP000595895">
    <property type="component" value="Chromosome"/>
</dbReference>
<feature type="compositionally biased region" description="Pro residues" evidence="1">
    <location>
        <begin position="27"/>
        <end position="39"/>
    </location>
</feature>
<protein>
    <submittedName>
        <fullName evidence="2">Uncharacterized protein</fullName>
    </submittedName>
</protein>
<feature type="region of interest" description="Disordered" evidence="1">
    <location>
        <begin position="447"/>
        <end position="580"/>
    </location>
</feature>
<proteinExistence type="predicted"/>
<dbReference type="AlphaFoldDB" id="A0A7T7MA38"/>
<evidence type="ECO:0000256" key="1">
    <source>
        <dbReference type="SAM" id="MobiDB-lite"/>
    </source>
</evidence>
<feature type="compositionally biased region" description="Low complexity" evidence="1">
    <location>
        <begin position="491"/>
        <end position="518"/>
    </location>
</feature>
<feature type="compositionally biased region" description="Basic and acidic residues" evidence="1">
    <location>
        <begin position="558"/>
        <end position="580"/>
    </location>
</feature>
<feature type="region of interest" description="Disordered" evidence="1">
    <location>
        <begin position="1"/>
        <end position="123"/>
    </location>
</feature>
<dbReference type="RefSeq" id="WP_200276651.1">
    <property type="nucleotide sequence ID" value="NZ_CP066802.1"/>
</dbReference>
<accession>A0A7T7MA38</accession>
<keyword evidence="3" id="KW-1185">Reference proteome</keyword>
<name>A0A7T7MA38_9ACTO</name>
<evidence type="ECO:0000313" key="3">
    <source>
        <dbReference type="Proteomes" id="UP000595895"/>
    </source>
</evidence>
<feature type="compositionally biased region" description="Gly residues" evidence="1">
    <location>
        <begin position="43"/>
        <end position="75"/>
    </location>
</feature>
<feature type="region of interest" description="Disordered" evidence="1">
    <location>
        <begin position="310"/>
        <end position="347"/>
    </location>
</feature>
<sequence length="580" mass="56020">MLKQTREAFDKTEQELTPRGEDSQPQRPTPQPQAEPPAQTPSGGTGGSGGSGGGGADLGGGAGVPSVTGGGGGANLGSTETEPHKDVNQVTGGSAQADLGQDLPPGAPEVGQVQGGGNRGEGVDGVVMGPHQDASRVDDTPANAELIKQLQEQGLPVFAVDGKVQRPLGQVEGIGTLLGSQDDPPTVSAVVDGNGKVVDIADLKPEYDEKGNLTGLNQVPVKVQDLGAATGQTEAGGAKAPGLVDGSAAPAPTLDTRTQEAVDRVKELFGGMVEVALTGGKGGGEPTLTLAGVSGIGLAALATLAALRRSGDDADTEVSDLGTGKEGLRSGLGDLSGGLKGDSAPRQATDRQNLIDALLKDLSPELSGDDAGAGGSGAQLRDSLAEAAEGLPTSGDGGDARLPEGAPGLSGEALKASLSDLGAGGGQDLGGDLPAGSDAGLTGSGAAGGAGGGASAAGGDLGGPLPSGSTSGGDLGGPLPSGSTSGGDLGGPLPSGSASGGAEAAPAAGAAASLDQGAETAHREEVVKERRHAHMMGGMGMAAGMSAAGGRAGLTGAEEEKRNEEARRLRDRLSSSKENS</sequence>
<organism evidence="2 3">
    <name type="scientific">Actinomyces weissii</name>
    <dbReference type="NCBI Taxonomy" id="675090"/>
    <lineage>
        <taxon>Bacteria</taxon>
        <taxon>Bacillati</taxon>
        <taxon>Actinomycetota</taxon>
        <taxon>Actinomycetes</taxon>
        <taxon>Actinomycetales</taxon>
        <taxon>Actinomycetaceae</taxon>
        <taxon>Actinomyces</taxon>
    </lineage>
</organism>
<gene>
    <name evidence="2" type="ORF">JG540_02225</name>
</gene>
<feature type="compositionally biased region" description="Gly residues" evidence="1">
    <location>
        <begin position="447"/>
        <end position="462"/>
    </location>
</feature>
<feature type="compositionally biased region" description="Basic and acidic residues" evidence="1">
    <location>
        <begin position="1"/>
        <end position="24"/>
    </location>
</feature>
<evidence type="ECO:0000313" key="2">
    <source>
        <dbReference type="EMBL" id="QQM67719.1"/>
    </source>
</evidence>
<feature type="region of interest" description="Disordered" evidence="1">
    <location>
        <begin position="389"/>
        <end position="412"/>
    </location>
</feature>